<evidence type="ECO:0008006" key="4">
    <source>
        <dbReference type="Google" id="ProtNLM"/>
    </source>
</evidence>
<dbReference type="Proteomes" id="UP001595960">
    <property type="component" value="Unassembled WGS sequence"/>
</dbReference>
<dbReference type="EMBL" id="JBHSJC010000003">
    <property type="protein sequence ID" value="MFC4830614.1"/>
    <property type="molecule type" value="Genomic_DNA"/>
</dbReference>
<sequence>MPRADRPRRELAAALLAAAVATGLGACAPGAPAETDDADLPEGLTVAVQQGRLDAPQGRLVLHFENTGDPLTVTALEVRSPALEPGMRRDEPFELGADDALDIRLDLTGTVCDGDPAGIEIAVDVQSADGAEPSGVLVPEDPFGTMARIADADCLAESAAAVAAISMPERLRSEGSGEARRAWIDVRVEPVATGGGTMHLDGVSATTLLGNEEGLDWPLDLDVAAGDAPFTIALAVKPARCDAHALADDKRGTILPFTIATGDGREGRLDRPSGNALKADLYAYYAERCGLQQPAG</sequence>
<evidence type="ECO:0000256" key="1">
    <source>
        <dbReference type="SAM" id="SignalP"/>
    </source>
</evidence>
<proteinExistence type="predicted"/>
<feature type="chain" id="PRO_5046006454" description="Lipoprotein" evidence="1">
    <location>
        <begin position="34"/>
        <end position="296"/>
    </location>
</feature>
<dbReference type="RefSeq" id="WP_204395120.1">
    <property type="nucleotide sequence ID" value="NZ_JAFBBW010000001.1"/>
</dbReference>
<gene>
    <name evidence="2" type="ORF">ACFPER_17605</name>
</gene>
<accession>A0ABV9R992</accession>
<feature type="signal peptide" evidence="1">
    <location>
        <begin position="1"/>
        <end position="33"/>
    </location>
</feature>
<organism evidence="2 3">
    <name type="scientific">Agromyces aurantiacus</name>
    <dbReference type="NCBI Taxonomy" id="165814"/>
    <lineage>
        <taxon>Bacteria</taxon>
        <taxon>Bacillati</taxon>
        <taxon>Actinomycetota</taxon>
        <taxon>Actinomycetes</taxon>
        <taxon>Micrococcales</taxon>
        <taxon>Microbacteriaceae</taxon>
        <taxon>Agromyces</taxon>
    </lineage>
</organism>
<name>A0ABV9R992_9MICO</name>
<reference evidence="3" key="1">
    <citation type="journal article" date="2019" name="Int. J. Syst. Evol. Microbiol.">
        <title>The Global Catalogue of Microorganisms (GCM) 10K type strain sequencing project: providing services to taxonomists for standard genome sequencing and annotation.</title>
        <authorList>
            <consortium name="The Broad Institute Genomics Platform"/>
            <consortium name="The Broad Institute Genome Sequencing Center for Infectious Disease"/>
            <person name="Wu L."/>
            <person name="Ma J."/>
        </authorList>
    </citation>
    <scope>NUCLEOTIDE SEQUENCE [LARGE SCALE GENOMIC DNA]</scope>
    <source>
        <strain evidence="3">CGMCC 1.12192</strain>
    </source>
</reference>
<keyword evidence="3" id="KW-1185">Reference proteome</keyword>
<comment type="caution">
    <text evidence="2">The sequence shown here is derived from an EMBL/GenBank/DDBJ whole genome shotgun (WGS) entry which is preliminary data.</text>
</comment>
<dbReference type="PROSITE" id="PS51318">
    <property type="entry name" value="TAT"/>
    <property type="match status" value="1"/>
</dbReference>
<protein>
    <recommendedName>
        <fullName evidence="4">Lipoprotein</fullName>
    </recommendedName>
</protein>
<evidence type="ECO:0000313" key="2">
    <source>
        <dbReference type="EMBL" id="MFC4830614.1"/>
    </source>
</evidence>
<dbReference type="PROSITE" id="PS51257">
    <property type="entry name" value="PROKAR_LIPOPROTEIN"/>
    <property type="match status" value="1"/>
</dbReference>
<keyword evidence="1" id="KW-0732">Signal</keyword>
<dbReference type="InterPro" id="IPR006311">
    <property type="entry name" value="TAT_signal"/>
</dbReference>
<evidence type="ECO:0000313" key="3">
    <source>
        <dbReference type="Proteomes" id="UP001595960"/>
    </source>
</evidence>